<organism evidence="2 3">
    <name type="scientific">Brassica campestris</name>
    <name type="common">Field mustard</name>
    <dbReference type="NCBI Taxonomy" id="3711"/>
    <lineage>
        <taxon>Eukaryota</taxon>
        <taxon>Viridiplantae</taxon>
        <taxon>Streptophyta</taxon>
        <taxon>Embryophyta</taxon>
        <taxon>Tracheophyta</taxon>
        <taxon>Spermatophyta</taxon>
        <taxon>Magnoliopsida</taxon>
        <taxon>eudicotyledons</taxon>
        <taxon>Gunneridae</taxon>
        <taxon>Pentapetalae</taxon>
        <taxon>rosids</taxon>
        <taxon>malvids</taxon>
        <taxon>Brassicales</taxon>
        <taxon>Brassicaceae</taxon>
        <taxon>Brassiceae</taxon>
        <taxon>Brassica</taxon>
    </lineage>
</organism>
<dbReference type="Pfam" id="PF00646">
    <property type="entry name" value="F-box"/>
    <property type="match status" value="1"/>
</dbReference>
<proteinExistence type="predicted"/>
<evidence type="ECO:0000313" key="2">
    <source>
        <dbReference type="EMBL" id="CAG7895109.1"/>
    </source>
</evidence>
<dbReference type="SUPFAM" id="SSF81383">
    <property type="entry name" value="F-box domain"/>
    <property type="match status" value="1"/>
</dbReference>
<dbReference type="InterPro" id="IPR036047">
    <property type="entry name" value="F-box-like_dom_sf"/>
</dbReference>
<dbReference type="PROSITE" id="PS50181">
    <property type="entry name" value="FBOX"/>
    <property type="match status" value="1"/>
</dbReference>
<dbReference type="AlphaFoldDB" id="A0A8D9H8K7"/>
<dbReference type="InterPro" id="IPR001810">
    <property type="entry name" value="F-box_dom"/>
</dbReference>
<dbReference type="PANTHER" id="PTHR32278:SF57">
    <property type="entry name" value="F-BOX PROTEIN PP2-B2-RELATED"/>
    <property type="match status" value="1"/>
</dbReference>
<gene>
    <name evidence="2" type="ORF">BRAPAZ1V2_A02P40610.2</name>
</gene>
<dbReference type="SMART" id="SM00256">
    <property type="entry name" value="FBOX"/>
    <property type="match status" value="1"/>
</dbReference>
<dbReference type="EMBL" id="LS974618">
    <property type="protein sequence ID" value="CAG7895109.1"/>
    <property type="molecule type" value="Genomic_DNA"/>
</dbReference>
<dbReference type="FunFam" id="1.20.1280.50:FF:000112">
    <property type="entry name" value="F-box protein PP2-B1"/>
    <property type="match status" value="1"/>
</dbReference>
<evidence type="ECO:0000313" key="3">
    <source>
        <dbReference type="Proteomes" id="UP000694005"/>
    </source>
</evidence>
<feature type="domain" description="F-box" evidence="1">
    <location>
        <begin position="315"/>
        <end position="361"/>
    </location>
</feature>
<protein>
    <recommendedName>
        <fullName evidence="1">F-box domain-containing protein</fullName>
    </recommendedName>
</protein>
<dbReference type="InterPro" id="IPR025886">
    <property type="entry name" value="PP2-like"/>
</dbReference>
<dbReference type="Pfam" id="PF14299">
    <property type="entry name" value="PP2"/>
    <property type="match status" value="2"/>
</dbReference>
<sequence length="578" mass="65545">MGEVSSVGLYTSLAPASRAFLSKRELYFALCDHFLIEDGKKSFWLEKGSGKKCVMLAARALWITWGSSPEYWQWISMPESRFEEVAELRNVCAFEMGGTMNTQVMSPGTHYSAYFVYKKRNRRHGFRDLPIQVGVGFKGQDMPKNFICFDVSNDVNKQWPRKELMKSEKREDGWIEAEIGDFFNEEGCDEIELLIVSNSGTGFPSIRGLQGQKARYLRDVSRWANDKDAELLRLGYAILFILISWSPRIIVLHNFLSSEECEYLKAIARPRLQVSTVVNIKTGKDSDTIDTNSRMGQKSSVESKVEGRGGIVTGPSPFDDLPVECISNIISFTSPRDACVVASVSKTFGSAVQSDSVWEKFLPLGYASMIPQPPAFSTKELYFALCDHFLIEDGKKSFWLDKAGGKKCIMVSANELAITWGNSPQHWQWISIPESRFEKVAELLSVWWFEIRGKMNTRLLSLGTRYSAYIVFKTVNKCPGLADLPVEVGVGLVGQEIPKQLIYFDGYMDKDAKKERGEMRDVMKPKKREDGWMEAELGEFFNEEGCNEIELSVIEIKSPYWKCGLIIQGIEFRPTTSR</sequence>
<accession>A0A8D9H8K7</accession>
<dbReference type="PANTHER" id="PTHR32278">
    <property type="entry name" value="F-BOX DOMAIN-CONTAINING PROTEIN"/>
    <property type="match status" value="1"/>
</dbReference>
<dbReference type="Gramene" id="A02p40610.2_BraZ1">
    <property type="protein sequence ID" value="A02p40610.2_BraZ1.CDS"/>
    <property type="gene ID" value="A02g40610.2_BraZ1"/>
</dbReference>
<dbReference type="CDD" id="cd22162">
    <property type="entry name" value="F-box_AtSKIP3-like"/>
    <property type="match status" value="1"/>
</dbReference>
<dbReference type="Proteomes" id="UP000694005">
    <property type="component" value="Chromosome A02"/>
</dbReference>
<name>A0A8D9H8K7_BRACM</name>
<evidence type="ECO:0000259" key="1">
    <source>
        <dbReference type="PROSITE" id="PS50181"/>
    </source>
</evidence>
<dbReference type="Gene3D" id="2.60.120.620">
    <property type="entry name" value="q2cbj1_9rhob like domain"/>
    <property type="match status" value="1"/>
</dbReference>
<dbReference type="Gene3D" id="1.20.1280.50">
    <property type="match status" value="1"/>
</dbReference>
<reference evidence="2 3" key="1">
    <citation type="submission" date="2021-07" db="EMBL/GenBank/DDBJ databases">
        <authorList>
            <consortium name="Genoscope - CEA"/>
            <person name="William W."/>
        </authorList>
    </citation>
    <scope>NUCLEOTIDE SEQUENCE [LARGE SCALE GENOMIC DNA]</scope>
</reference>